<evidence type="ECO:0000256" key="1">
    <source>
        <dbReference type="SAM" id="MobiDB-lite"/>
    </source>
</evidence>
<keyword evidence="3" id="KW-1185">Reference proteome</keyword>
<organism evidence="2 3">
    <name type="scientific">Dendrothele bispora (strain CBS 962.96)</name>
    <dbReference type="NCBI Taxonomy" id="1314807"/>
    <lineage>
        <taxon>Eukaryota</taxon>
        <taxon>Fungi</taxon>
        <taxon>Dikarya</taxon>
        <taxon>Basidiomycota</taxon>
        <taxon>Agaricomycotina</taxon>
        <taxon>Agaricomycetes</taxon>
        <taxon>Agaricomycetidae</taxon>
        <taxon>Agaricales</taxon>
        <taxon>Agaricales incertae sedis</taxon>
        <taxon>Dendrothele</taxon>
    </lineage>
</organism>
<evidence type="ECO:0000313" key="3">
    <source>
        <dbReference type="Proteomes" id="UP000297245"/>
    </source>
</evidence>
<evidence type="ECO:0000313" key="2">
    <source>
        <dbReference type="EMBL" id="THU79104.1"/>
    </source>
</evidence>
<name>A0A4S8KTD5_DENBC</name>
<dbReference type="Proteomes" id="UP000297245">
    <property type="component" value="Unassembled WGS sequence"/>
</dbReference>
<proteinExistence type="predicted"/>
<feature type="compositionally biased region" description="Polar residues" evidence="1">
    <location>
        <begin position="31"/>
        <end position="46"/>
    </location>
</feature>
<reference evidence="2 3" key="1">
    <citation type="journal article" date="2019" name="Nat. Ecol. Evol.">
        <title>Megaphylogeny resolves global patterns of mushroom evolution.</title>
        <authorList>
            <person name="Varga T."/>
            <person name="Krizsan K."/>
            <person name="Foldi C."/>
            <person name="Dima B."/>
            <person name="Sanchez-Garcia M."/>
            <person name="Sanchez-Ramirez S."/>
            <person name="Szollosi G.J."/>
            <person name="Szarkandi J.G."/>
            <person name="Papp V."/>
            <person name="Albert L."/>
            <person name="Andreopoulos W."/>
            <person name="Angelini C."/>
            <person name="Antonin V."/>
            <person name="Barry K.W."/>
            <person name="Bougher N.L."/>
            <person name="Buchanan P."/>
            <person name="Buyck B."/>
            <person name="Bense V."/>
            <person name="Catcheside P."/>
            <person name="Chovatia M."/>
            <person name="Cooper J."/>
            <person name="Damon W."/>
            <person name="Desjardin D."/>
            <person name="Finy P."/>
            <person name="Geml J."/>
            <person name="Haridas S."/>
            <person name="Hughes K."/>
            <person name="Justo A."/>
            <person name="Karasinski D."/>
            <person name="Kautmanova I."/>
            <person name="Kiss B."/>
            <person name="Kocsube S."/>
            <person name="Kotiranta H."/>
            <person name="LaButti K.M."/>
            <person name="Lechner B.E."/>
            <person name="Liimatainen K."/>
            <person name="Lipzen A."/>
            <person name="Lukacs Z."/>
            <person name="Mihaltcheva S."/>
            <person name="Morgado L.N."/>
            <person name="Niskanen T."/>
            <person name="Noordeloos M.E."/>
            <person name="Ohm R.A."/>
            <person name="Ortiz-Santana B."/>
            <person name="Ovrebo C."/>
            <person name="Racz N."/>
            <person name="Riley R."/>
            <person name="Savchenko A."/>
            <person name="Shiryaev A."/>
            <person name="Soop K."/>
            <person name="Spirin V."/>
            <person name="Szebenyi C."/>
            <person name="Tomsovsky M."/>
            <person name="Tulloss R.E."/>
            <person name="Uehling J."/>
            <person name="Grigoriev I.V."/>
            <person name="Vagvolgyi C."/>
            <person name="Papp T."/>
            <person name="Martin F.M."/>
            <person name="Miettinen O."/>
            <person name="Hibbett D.S."/>
            <person name="Nagy L.G."/>
        </authorList>
    </citation>
    <scope>NUCLEOTIDE SEQUENCE [LARGE SCALE GENOMIC DNA]</scope>
    <source>
        <strain evidence="2 3">CBS 962.96</strain>
    </source>
</reference>
<sequence length="61" mass="6412">MAGSLYSNLFTPTATTCLHSDSLNQDIKPNVPISTNITNGNPSGFESSGGNGSHFNTVQRL</sequence>
<feature type="region of interest" description="Disordered" evidence="1">
    <location>
        <begin position="31"/>
        <end position="61"/>
    </location>
</feature>
<protein>
    <submittedName>
        <fullName evidence="2">Uncharacterized protein</fullName>
    </submittedName>
</protein>
<accession>A0A4S8KTD5</accession>
<dbReference type="EMBL" id="ML180077">
    <property type="protein sequence ID" value="THU79104.1"/>
    <property type="molecule type" value="Genomic_DNA"/>
</dbReference>
<gene>
    <name evidence="2" type="ORF">K435DRAFT_785965</name>
</gene>
<dbReference type="AlphaFoldDB" id="A0A4S8KTD5"/>